<name>A0A1M5BH86_9BACL</name>
<proteinExistence type="predicted"/>
<dbReference type="AlphaFoldDB" id="A0A1M5BH86"/>
<dbReference type="EMBL" id="FQVL01000023">
    <property type="protein sequence ID" value="SHF41572.1"/>
    <property type="molecule type" value="Genomic_DNA"/>
</dbReference>
<gene>
    <name evidence="1" type="ORF">SAMN05444392_12327</name>
</gene>
<evidence type="ECO:0000313" key="1">
    <source>
        <dbReference type="EMBL" id="SHF41572.1"/>
    </source>
</evidence>
<dbReference type="Proteomes" id="UP000184476">
    <property type="component" value="Unassembled WGS sequence"/>
</dbReference>
<evidence type="ECO:0000313" key="2">
    <source>
        <dbReference type="Proteomes" id="UP000184476"/>
    </source>
</evidence>
<keyword evidence="2" id="KW-1185">Reference proteome</keyword>
<protein>
    <submittedName>
        <fullName evidence="1">Uncharacterized protein</fullName>
    </submittedName>
</protein>
<organism evidence="1 2">
    <name type="scientific">Seinonella peptonophila</name>
    <dbReference type="NCBI Taxonomy" id="112248"/>
    <lineage>
        <taxon>Bacteria</taxon>
        <taxon>Bacillati</taxon>
        <taxon>Bacillota</taxon>
        <taxon>Bacilli</taxon>
        <taxon>Bacillales</taxon>
        <taxon>Thermoactinomycetaceae</taxon>
        <taxon>Seinonella</taxon>
    </lineage>
</organism>
<accession>A0A1M5BH86</accession>
<reference evidence="1 2" key="1">
    <citation type="submission" date="2016-11" db="EMBL/GenBank/DDBJ databases">
        <authorList>
            <person name="Jaros S."/>
            <person name="Januszkiewicz K."/>
            <person name="Wedrychowicz H."/>
        </authorList>
    </citation>
    <scope>NUCLEOTIDE SEQUENCE [LARGE SCALE GENOMIC DNA]</scope>
    <source>
        <strain evidence="1 2">DSM 44666</strain>
    </source>
</reference>
<sequence>MSDLYAKEEITLDLVHLDASFVPAKRGGDKIGISKLGKESKAFSIVENTRGLSYELVIISQALILKKKHL</sequence>